<dbReference type="InterPro" id="IPR014746">
    <property type="entry name" value="Gln_synth/guanido_kin_cat_dom"/>
</dbReference>
<dbReference type="Gene3D" id="3.30.590.10">
    <property type="entry name" value="Glutamine synthetase/guanido kinase, catalytic domain"/>
    <property type="match status" value="1"/>
</dbReference>
<feature type="domain" description="GS catalytic" evidence="4">
    <location>
        <begin position="115"/>
        <end position="448"/>
    </location>
</feature>
<dbReference type="AlphaFoldDB" id="A0A5N7CQ46"/>
<dbReference type="Proteomes" id="UP000326877">
    <property type="component" value="Unassembled WGS sequence"/>
</dbReference>
<proteinExistence type="inferred from homology"/>
<dbReference type="GO" id="GO:0004356">
    <property type="term" value="F:glutamine synthetase activity"/>
    <property type="evidence" value="ECO:0007669"/>
    <property type="project" value="InterPro"/>
</dbReference>
<dbReference type="SMART" id="SM01230">
    <property type="entry name" value="Gln-synt_C"/>
    <property type="match status" value="1"/>
</dbReference>
<accession>A0A5N7CQ46</accession>
<dbReference type="PROSITE" id="PS51987">
    <property type="entry name" value="GS_CATALYTIC"/>
    <property type="match status" value="1"/>
</dbReference>
<keyword evidence="1" id="KW-0436">Ligase</keyword>
<reference evidence="5" key="1">
    <citation type="submission" date="2019-04" db="EMBL/GenBank/DDBJ databases">
        <title>Friends and foes A comparative genomics studyof 23 Aspergillus species from section Flavi.</title>
        <authorList>
            <consortium name="DOE Joint Genome Institute"/>
            <person name="Kjaerbolling I."/>
            <person name="Vesth T."/>
            <person name="Frisvad J.C."/>
            <person name="Nybo J.L."/>
            <person name="Theobald S."/>
            <person name="Kildgaard S."/>
            <person name="Isbrandt T."/>
            <person name="Kuo A."/>
            <person name="Sato A."/>
            <person name="Lyhne E.K."/>
            <person name="Kogle M.E."/>
            <person name="Wiebenga A."/>
            <person name="Kun R.S."/>
            <person name="Lubbers R.J."/>
            <person name="Makela M.R."/>
            <person name="Barry K."/>
            <person name="Chovatia M."/>
            <person name="Clum A."/>
            <person name="Daum C."/>
            <person name="Haridas S."/>
            <person name="He G."/>
            <person name="LaButti K."/>
            <person name="Lipzen A."/>
            <person name="Mondo S."/>
            <person name="Riley R."/>
            <person name="Salamov A."/>
            <person name="Simmons B.A."/>
            <person name="Magnuson J.K."/>
            <person name="Henrissat B."/>
            <person name="Mortensen U.H."/>
            <person name="Larsen T.O."/>
            <person name="Devries R.P."/>
            <person name="Grigoriev I.V."/>
            <person name="Machida M."/>
            <person name="Baker S.E."/>
            <person name="Andersen M.R."/>
        </authorList>
    </citation>
    <scope>NUCLEOTIDE SEQUENCE [LARGE SCALE GENOMIC DNA]</scope>
    <source>
        <strain evidence="5">IBT 14317</strain>
    </source>
</reference>
<dbReference type="EMBL" id="ML735215">
    <property type="protein sequence ID" value="KAE8396402.1"/>
    <property type="molecule type" value="Genomic_DNA"/>
</dbReference>
<dbReference type="SUPFAM" id="SSF55931">
    <property type="entry name" value="Glutamine synthetase/guanido kinase"/>
    <property type="match status" value="1"/>
</dbReference>
<dbReference type="PANTHER" id="PTHR43785:SF2">
    <property type="entry name" value="TYPE-1 GLUTAMINE SYNTHETASE 1"/>
    <property type="match status" value="1"/>
</dbReference>
<sequence length="448" mass="49727">MDQALTLWEEFLAENDQVEFVWLQFLSLLSTPLARMVPRAKFSDMLKQGQWLSMTSAILHLLPGDRLADGASPTGKLHLRPDFSTAYCQFGSNGTRAVINVDCVDEHGAPIAECARSKVRELHDRLERETQTALLVGFEVEVMFVRPREDGGKVLEYEAINSEHSFTSMTPEDRTYLDLIEAVARALATVGIALEQFHAEAGPGQWEFVLPPAQPLQAIDMLLRARETIMIVAKSFGLRATVYTQPFPERPCNGAHVHLSVNPLEGKGDARFLRGAESFFAGIMRHFPAVLAFSLPSDISYSRVATGTWSGGEYAAWGWENKEVALRRIQENRFEVKLVDGLSNPFLVLSALLSAGIDGMRANLPLRGGHCHKGAAQLSAEEREALGVKDTLPTTLDNSLAFLAGDHIMRDLLGPDLVSSYTSLKKGEAVFLRAMEQDERRRWLIARH</sequence>
<dbReference type="PANTHER" id="PTHR43785">
    <property type="entry name" value="GAMMA-GLUTAMYLPUTRESCINE SYNTHETASE"/>
    <property type="match status" value="1"/>
</dbReference>
<gene>
    <name evidence="5" type="ORF">BDV23DRAFT_143951</name>
</gene>
<comment type="similarity">
    <text evidence="2 3">Belongs to the glutamine synthetase family.</text>
</comment>
<organism evidence="5">
    <name type="scientific">Petromyces alliaceus</name>
    <name type="common">Aspergillus alliaceus</name>
    <dbReference type="NCBI Taxonomy" id="209559"/>
    <lineage>
        <taxon>Eukaryota</taxon>
        <taxon>Fungi</taxon>
        <taxon>Dikarya</taxon>
        <taxon>Ascomycota</taxon>
        <taxon>Pezizomycotina</taxon>
        <taxon>Eurotiomycetes</taxon>
        <taxon>Eurotiomycetidae</taxon>
        <taxon>Eurotiales</taxon>
        <taxon>Aspergillaceae</taxon>
        <taxon>Aspergillus</taxon>
        <taxon>Aspergillus subgen. Circumdati</taxon>
    </lineage>
</organism>
<protein>
    <recommendedName>
        <fullName evidence="4">GS catalytic domain-containing protein</fullName>
    </recommendedName>
</protein>
<evidence type="ECO:0000256" key="1">
    <source>
        <dbReference type="ARBA" id="ARBA00022598"/>
    </source>
</evidence>
<dbReference type="OrthoDB" id="3364440at2759"/>
<evidence type="ECO:0000256" key="3">
    <source>
        <dbReference type="RuleBase" id="RU000384"/>
    </source>
</evidence>
<evidence type="ECO:0000259" key="4">
    <source>
        <dbReference type="PROSITE" id="PS51987"/>
    </source>
</evidence>
<evidence type="ECO:0000313" key="5">
    <source>
        <dbReference type="EMBL" id="KAE8396402.1"/>
    </source>
</evidence>
<name>A0A5N7CQ46_PETAA</name>
<evidence type="ECO:0000256" key="2">
    <source>
        <dbReference type="PROSITE-ProRule" id="PRU01331"/>
    </source>
</evidence>
<dbReference type="InterPro" id="IPR008146">
    <property type="entry name" value="Gln_synth_cat_dom"/>
</dbReference>
<dbReference type="Pfam" id="PF00120">
    <property type="entry name" value="Gln-synt_C"/>
    <property type="match status" value="1"/>
</dbReference>